<dbReference type="Proteomes" id="UP000030745">
    <property type="component" value="Unassembled WGS sequence"/>
</dbReference>
<gene>
    <name evidence="2" type="ORF">SPRG_10969</name>
</gene>
<dbReference type="VEuPathDB" id="FungiDB:SPRG_10969"/>
<proteinExistence type="predicted"/>
<protein>
    <submittedName>
        <fullName evidence="2">Uncharacterized protein</fullName>
    </submittedName>
</protein>
<reference evidence="2 3" key="1">
    <citation type="journal article" date="2013" name="PLoS Genet.">
        <title>Distinctive expansion of potential virulence genes in the genome of the oomycete fish pathogen Saprolegnia parasitica.</title>
        <authorList>
            <person name="Jiang R.H."/>
            <person name="de Bruijn I."/>
            <person name="Haas B.J."/>
            <person name="Belmonte R."/>
            <person name="Lobach L."/>
            <person name="Christie J."/>
            <person name="van den Ackerveken G."/>
            <person name="Bottin A."/>
            <person name="Bulone V."/>
            <person name="Diaz-Moreno S.M."/>
            <person name="Dumas B."/>
            <person name="Fan L."/>
            <person name="Gaulin E."/>
            <person name="Govers F."/>
            <person name="Grenville-Briggs L.J."/>
            <person name="Horner N.R."/>
            <person name="Levin J.Z."/>
            <person name="Mammella M."/>
            <person name="Meijer H.J."/>
            <person name="Morris P."/>
            <person name="Nusbaum C."/>
            <person name="Oome S."/>
            <person name="Phillips A.J."/>
            <person name="van Rooyen D."/>
            <person name="Rzeszutek E."/>
            <person name="Saraiva M."/>
            <person name="Secombes C.J."/>
            <person name="Seidl M.F."/>
            <person name="Snel B."/>
            <person name="Stassen J.H."/>
            <person name="Sykes S."/>
            <person name="Tripathy S."/>
            <person name="van den Berg H."/>
            <person name="Vega-Arreguin J.C."/>
            <person name="Wawra S."/>
            <person name="Young S.K."/>
            <person name="Zeng Q."/>
            <person name="Dieguez-Uribeondo J."/>
            <person name="Russ C."/>
            <person name="Tyler B.M."/>
            <person name="van West P."/>
        </authorList>
    </citation>
    <scope>NUCLEOTIDE SEQUENCE [LARGE SCALE GENOMIC DNA]</scope>
    <source>
        <strain evidence="2 3">CBS 223.65</strain>
    </source>
</reference>
<feature type="transmembrane region" description="Helical" evidence="1">
    <location>
        <begin position="88"/>
        <end position="110"/>
    </location>
</feature>
<keyword evidence="1" id="KW-1133">Transmembrane helix</keyword>
<organism evidence="2 3">
    <name type="scientific">Saprolegnia parasitica (strain CBS 223.65)</name>
    <dbReference type="NCBI Taxonomy" id="695850"/>
    <lineage>
        <taxon>Eukaryota</taxon>
        <taxon>Sar</taxon>
        <taxon>Stramenopiles</taxon>
        <taxon>Oomycota</taxon>
        <taxon>Saprolegniomycetes</taxon>
        <taxon>Saprolegniales</taxon>
        <taxon>Saprolegniaceae</taxon>
        <taxon>Saprolegnia</taxon>
    </lineage>
</organism>
<keyword evidence="1" id="KW-0472">Membrane</keyword>
<evidence type="ECO:0000313" key="3">
    <source>
        <dbReference type="Proteomes" id="UP000030745"/>
    </source>
</evidence>
<dbReference type="KEGG" id="spar:SPRG_10969"/>
<dbReference type="AlphaFoldDB" id="A0A067BZ85"/>
<dbReference type="GeneID" id="24133050"/>
<name>A0A067BZ85_SAPPC</name>
<evidence type="ECO:0000313" key="2">
    <source>
        <dbReference type="EMBL" id="KDO22150.1"/>
    </source>
</evidence>
<dbReference type="EMBL" id="KK583274">
    <property type="protein sequence ID" value="KDO22150.1"/>
    <property type="molecule type" value="Genomic_DNA"/>
</dbReference>
<feature type="transmembrane region" description="Helical" evidence="1">
    <location>
        <begin position="55"/>
        <end position="76"/>
    </location>
</feature>
<keyword evidence="3" id="KW-1185">Reference proteome</keyword>
<dbReference type="RefSeq" id="XP_012207187.1">
    <property type="nucleotide sequence ID" value="XM_012351797.1"/>
</dbReference>
<sequence length="111" mass="12337">MWMGSLRREMGRCRARRSLCASSRWTHGACCSCRCSRPLAVSCSRSPCFATAGDFFSFVFVVSYVQLVTGLLVALVKEKETKAREMTKVLGVTDGAFVASWMLTYCVLVFV</sequence>
<accession>A0A067BZ85</accession>
<feature type="non-terminal residue" evidence="2">
    <location>
        <position position="111"/>
    </location>
</feature>
<keyword evidence="1" id="KW-0812">Transmembrane</keyword>
<evidence type="ECO:0000256" key="1">
    <source>
        <dbReference type="SAM" id="Phobius"/>
    </source>
</evidence>